<dbReference type="Proteomes" id="UP000038045">
    <property type="component" value="Unplaced"/>
</dbReference>
<sequence>MENKELINKIEIFNSSYGENKVRNDDICEKTRKACELSFQTLEMNNDFFANFFERIQNIQKSNEILKHFFILINEQSPIEVVKKMCENIDDNLELKIRNKVQKLLNNMEEDEDIISLSNNVNENILTWRDNARLSSKRALSANKEQTEEENEFPENLSNGEVSIRNVILNPFFQETLDKLIEPELERLRAVSLDTSKINDKVKEITSIIGISQRVIGIAVAKVSTGVFSNLYNKVHPWNTLNTKMKNVFKRLYSWVINKEAILLTYSMYSRKASYSKVYKIILPKPFYYWLNFKNVSSNKIGEIITLPIVEENVGLENFCGYDLRTRVRMNKYVRSMDLDCVNQDVFKRTEKNYEFKNENIEMSEIKNMTNKEFKFEGSLNTVDLCKEVKKHLNNTNFSLKGFAEHILDMTQSSASDVLTKPKEWHMLTKRGRIPYIKMRAYLDIYESLEEELEIIAAEEKQEQLEFLNITYNKSFKPDLSIVNEKVTHSPDNVKNCSRLMRRKKIAVQKTSLLIIPNSLRRRNNRNFKRFTILPPNTLVLTNEMKILLDECKISPTMFAKEILGIKQQEFQRIVYSPRPWNLLSVSDKEVYIKIRKFLSNPDLVRKLKVGDLDSLKKSMNISPLRQRIIKGTSVLSNNSILLTRNSIVPSKFPNLKKPDTAIIDEIDVKRNKLDVDVAKFNAKTINFVNKTSDVSKKLSIGKESTDNKDISEIVMEKNVNLGSFKQTPENNAINSCHAHDPIKEMPKLFPETEVINEKNNQITNPISNTAKLHLSNFRNIYVNHQPTTFKIPVVTLKANVNNEIFLQPLTLEILHLAWTYCSNPTIQVRNYLSQMLSLSKEILDLWYTNMNKVNNYSYTDEEREDVYKKKFRDHILIFTERKQYLAVTNVIFTNLFKNQFDSFIQL</sequence>
<dbReference type="PANTHER" id="PTHR14043:SF2">
    <property type="entry name" value="HOMEOBOX PROTEIN CUT"/>
    <property type="match status" value="1"/>
</dbReference>
<proteinExistence type="predicted"/>
<keyword evidence="3" id="KW-0805">Transcription regulation</keyword>
<evidence type="ECO:0000256" key="2">
    <source>
        <dbReference type="ARBA" id="ARBA00022737"/>
    </source>
</evidence>
<keyword evidence="2" id="KW-0677">Repeat</keyword>
<feature type="domain" description="CUT" evidence="10">
    <location>
        <begin position="184"/>
        <end position="271"/>
    </location>
</feature>
<evidence type="ECO:0000256" key="8">
    <source>
        <dbReference type="ARBA" id="ARBA00023242"/>
    </source>
</evidence>
<dbReference type="InterPro" id="IPR010982">
    <property type="entry name" value="Lambda_DNA-bd_dom_sf"/>
</dbReference>
<dbReference type="STRING" id="131310.A0A0N4Z787"/>
<name>A0A0N4Z787_PARTI</name>
<dbReference type="GO" id="GO:0000981">
    <property type="term" value="F:DNA-binding transcription factor activity, RNA polymerase II-specific"/>
    <property type="evidence" value="ECO:0007669"/>
    <property type="project" value="TreeGrafter"/>
</dbReference>
<evidence type="ECO:0000256" key="9">
    <source>
        <dbReference type="SAM" id="Coils"/>
    </source>
</evidence>
<dbReference type="GO" id="GO:0005634">
    <property type="term" value="C:nucleus"/>
    <property type="evidence" value="ECO:0007669"/>
    <property type="project" value="UniProtKB-SubCell"/>
</dbReference>
<dbReference type="WBParaSite" id="PTRK_0000303900.1">
    <property type="protein sequence ID" value="PTRK_0000303900.1"/>
    <property type="gene ID" value="PTRK_0000303900"/>
</dbReference>
<evidence type="ECO:0000256" key="6">
    <source>
        <dbReference type="ARBA" id="ARBA00023155"/>
    </source>
</evidence>
<keyword evidence="7" id="KW-0804">Transcription</keyword>
<evidence type="ECO:0000259" key="10">
    <source>
        <dbReference type="PROSITE" id="PS51042"/>
    </source>
</evidence>
<evidence type="ECO:0000313" key="11">
    <source>
        <dbReference type="Proteomes" id="UP000038045"/>
    </source>
</evidence>
<feature type="domain" description="CUT" evidence="10">
    <location>
        <begin position="371"/>
        <end position="458"/>
    </location>
</feature>
<dbReference type="SMART" id="SM01109">
    <property type="entry name" value="CUT"/>
    <property type="match status" value="3"/>
</dbReference>
<dbReference type="Gene3D" id="1.10.260.40">
    <property type="entry name" value="lambda repressor-like DNA-binding domains"/>
    <property type="match status" value="3"/>
</dbReference>
<protein>
    <submittedName>
        <fullName evidence="12">CUT domain-containing protein</fullName>
    </submittedName>
</protein>
<feature type="coiled-coil region" evidence="9">
    <location>
        <begin position="439"/>
        <end position="466"/>
    </location>
</feature>
<organism evidence="11 12">
    <name type="scientific">Parastrongyloides trichosuri</name>
    <name type="common">Possum-specific nematode worm</name>
    <dbReference type="NCBI Taxonomy" id="131310"/>
    <lineage>
        <taxon>Eukaryota</taxon>
        <taxon>Metazoa</taxon>
        <taxon>Ecdysozoa</taxon>
        <taxon>Nematoda</taxon>
        <taxon>Chromadorea</taxon>
        <taxon>Rhabditida</taxon>
        <taxon>Tylenchina</taxon>
        <taxon>Panagrolaimomorpha</taxon>
        <taxon>Strongyloidoidea</taxon>
        <taxon>Strongyloididae</taxon>
        <taxon>Parastrongyloides</taxon>
    </lineage>
</organism>
<evidence type="ECO:0000256" key="1">
    <source>
        <dbReference type="ARBA" id="ARBA00004123"/>
    </source>
</evidence>
<accession>A0A0N4Z787</accession>
<dbReference type="PROSITE" id="PS51042">
    <property type="entry name" value="CUT"/>
    <property type="match status" value="3"/>
</dbReference>
<dbReference type="Pfam" id="PF02376">
    <property type="entry name" value="CUT"/>
    <property type="match status" value="3"/>
</dbReference>
<dbReference type="SUPFAM" id="SSF47413">
    <property type="entry name" value="lambda repressor-like DNA-binding domains"/>
    <property type="match status" value="3"/>
</dbReference>
<keyword evidence="11" id="KW-1185">Reference proteome</keyword>
<dbReference type="PANTHER" id="PTHR14043">
    <property type="entry name" value="CCAAT DISPLACEMENT PROTEIN-RELATED"/>
    <property type="match status" value="1"/>
</dbReference>
<dbReference type="InterPro" id="IPR003350">
    <property type="entry name" value="CUT_dom"/>
</dbReference>
<dbReference type="AlphaFoldDB" id="A0A0N4Z787"/>
<dbReference type="GO" id="GO:0000977">
    <property type="term" value="F:RNA polymerase II transcription regulatory region sequence-specific DNA binding"/>
    <property type="evidence" value="ECO:0007669"/>
    <property type="project" value="TreeGrafter"/>
</dbReference>
<keyword evidence="6" id="KW-0371">Homeobox</keyword>
<evidence type="ECO:0000256" key="5">
    <source>
        <dbReference type="ARBA" id="ARBA00023125"/>
    </source>
</evidence>
<feature type="domain" description="CUT" evidence="10">
    <location>
        <begin position="527"/>
        <end position="614"/>
    </location>
</feature>
<keyword evidence="5" id="KW-0238">DNA-binding</keyword>
<reference evidence="12" key="1">
    <citation type="submission" date="2017-02" db="UniProtKB">
        <authorList>
            <consortium name="WormBaseParasite"/>
        </authorList>
    </citation>
    <scope>IDENTIFICATION</scope>
</reference>
<keyword evidence="8" id="KW-0539">Nucleus</keyword>
<evidence type="ECO:0000256" key="4">
    <source>
        <dbReference type="ARBA" id="ARBA00023054"/>
    </source>
</evidence>
<comment type="subcellular location">
    <subcellularLocation>
        <location evidence="1">Nucleus</location>
    </subcellularLocation>
</comment>
<evidence type="ECO:0000256" key="7">
    <source>
        <dbReference type="ARBA" id="ARBA00023163"/>
    </source>
</evidence>
<evidence type="ECO:0000256" key="3">
    <source>
        <dbReference type="ARBA" id="ARBA00023015"/>
    </source>
</evidence>
<evidence type="ECO:0000313" key="12">
    <source>
        <dbReference type="WBParaSite" id="PTRK_0000303900.1"/>
    </source>
</evidence>
<keyword evidence="4 9" id="KW-0175">Coiled coil</keyword>